<dbReference type="KEGG" id="adu:107478139"/>
<reference evidence="3" key="2">
    <citation type="submission" date="2025-08" db="UniProtKB">
        <authorList>
            <consortium name="RefSeq"/>
        </authorList>
    </citation>
    <scope>IDENTIFICATION</scope>
    <source>
        <tissue evidence="3">Whole plant</tissue>
    </source>
</reference>
<keyword evidence="1" id="KW-1133">Transmembrane helix</keyword>
<proteinExistence type="predicted"/>
<evidence type="ECO:0000313" key="2">
    <source>
        <dbReference type="Proteomes" id="UP000515211"/>
    </source>
</evidence>
<dbReference type="Proteomes" id="UP000515211">
    <property type="component" value="Chromosome 3"/>
</dbReference>
<feature type="transmembrane region" description="Helical" evidence="1">
    <location>
        <begin position="12"/>
        <end position="30"/>
    </location>
</feature>
<dbReference type="AlphaFoldDB" id="A0A6P4CMY8"/>
<keyword evidence="1" id="KW-0472">Membrane</keyword>
<evidence type="ECO:0000256" key="1">
    <source>
        <dbReference type="SAM" id="Phobius"/>
    </source>
</evidence>
<dbReference type="RefSeq" id="XP_015953772.1">
    <property type="nucleotide sequence ID" value="XM_016098286.3"/>
</dbReference>
<protein>
    <submittedName>
        <fullName evidence="3">Uncharacterized protein LOC107478139</fullName>
    </submittedName>
</protein>
<name>A0A6P4CMY8_ARADU</name>
<gene>
    <name evidence="3" type="primary">LOC107478139</name>
</gene>
<evidence type="ECO:0000313" key="3">
    <source>
        <dbReference type="RefSeq" id="XP_015953772.1"/>
    </source>
</evidence>
<keyword evidence="1" id="KW-0812">Transmembrane</keyword>
<sequence length="157" mass="18609">MARNGATHVPTMLIIIICFAIIVEFHATVFKQFWTLPYYVAAENLKECYEKCRILYQNNSKEKEQCRERCHAKYSEISDNPLKACILECKKLYPNPTPFQKCRKKCYETFRQNPDDARRDCVYRCMVIFGNDKIMFEECKKGCYNTFPPTLKKVNML</sequence>
<keyword evidence="2" id="KW-1185">Reference proteome</keyword>
<reference evidence="2" key="1">
    <citation type="journal article" date="2016" name="Nat. Genet.">
        <title>The genome sequences of Arachis duranensis and Arachis ipaensis, the diploid ancestors of cultivated peanut.</title>
        <authorList>
            <person name="Bertioli D.J."/>
            <person name="Cannon S.B."/>
            <person name="Froenicke L."/>
            <person name="Huang G."/>
            <person name="Farmer A.D."/>
            <person name="Cannon E.K."/>
            <person name="Liu X."/>
            <person name="Gao D."/>
            <person name="Clevenger J."/>
            <person name="Dash S."/>
            <person name="Ren L."/>
            <person name="Moretzsohn M.C."/>
            <person name="Shirasawa K."/>
            <person name="Huang W."/>
            <person name="Vidigal B."/>
            <person name="Abernathy B."/>
            <person name="Chu Y."/>
            <person name="Niederhuth C.E."/>
            <person name="Umale P."/>
            <person name="Araujo A.C."/>
            <person name="Kozik A."/>
            <person name="Kim K.D."/>
            <person name="Burow M.D."/>
            <person name="Varshney R.K."/>
            <person name="Wang X."/>
            <person name="Zhang X."/>
            <person name="Barkley N."/>
            <person name="Guimaraes P.M."/>
            <person name="Isobe S."/>
            <person name="Guo B."/>
            <person name="Liao B."/>
            <person name="Stalker H.T."/>
            <person name="Schmitz R.J."/>
            <person name="Scheffler B.E."/>
            <person name="Leal-Bertioli S.C."/>
            <person name="Xun X."/>
            <person name="Jackson S.A."/>
            <person name="Michelmore R."/>
            <person name="Ozias-Akins P."/>
        </authorList>
    </citation>
    <scope>NUCLEOTIDE SEQUENCE [LARGE SCALE GENOMIC DNA]</scope>
    <source>
        <strain evidence="2">cv. V14167</strain>
    </source>
</reference>
<accession>A0A6P4CMY8</accession>
<organism evidence="2 3">
    <name type="scientific">Arachis duranensis</name>
    <name type="common">Wild peanut</name>
    <dbReference type="NCBI Taxonomy" id="130453"/>
    <lineage>
        <taxon>Eukaryota</taxon>
        <taxon>Viridiplantae</taxon>
        <taxon>Streptophyta</taxon>
        <taxon>Embryophyta</taxon>
        <taxon>Tracheophyta</taxon>
        <taxon>Spermatophyta</taxon>
        <taxon>Magnoliopsida</taxon>
        <taxon>eudicotyledons</taxon>
        <taxon>Gunneridae</taxon>
        <taxon>Pentapetalae</taxon>
        <taxon>rosids</taxon>
        <taxon>fabids</taxon>
        <taxon>Fabales</taxon>
        <taxon>Fabaceae</taxon>
        <taxon>Papilionoideae</taxon>
        <taxon>50 kb inversion clade</taxon>
        <taxon>dalbergioids sensu lato</taxon>
        <taxon>Dalbergieae</taxon>
        <taxon>Pterocarpus clade</taxon>
        <taxon>Arachis</taxon>
    </lineage>
</organism>
<dbReference type="GeneID" id="107478139"/>